<dbReference type="PROSITE" id="PS51476">
    <property type="entry name" value="PROTEASOME_BETA_2"/>
    <property type="match status" value="1"/>
</dbReference>
<name>A0A2G9SCP3_AQUCT</name>
<evidence type="ECO:0000313" key="2">
    <source>
        <dbReference type="EMBL" id="PIO37211.1"/>
    </source>
</evidence>
<protein>
    <submittedName>
        <fullName evidence="2">Uncharacterized protein</fullName>
    </submittedName>
</protein>
<dbReference type="PANTHER" id="PTHR32194:SF9">
    <property type="entry name" value="PROTEASOME SUBUNIT BETA"/>
    <property type="match status" value="1"/>
</dbReference>
<dbReference type="PANTHER" id="PTHR32194">
    <property type="entry name" value="METALLOPROTEASE TLDD"/>
    <property type="match status" value="1"/>
</dbReference>
<sequence>MVVADKNCAKIHHITDNIYCCGAGVAADAEYVTQLLSSNMNLHALSTGRQVRVCAANRMLKQLMYRYQGHVGASIITGGVDVQGPHLYSVHPHGSTDKTPYTALGSGQAAAIAVLEDQFKPNMTVEEAKKLVVDAITAGIMCDLGSGSGVDLCVITREGAKVLRGYTETESKGKRASSQTLCVGKPDGKSPMEPKHGRNFRQQAPIAHFSSESPTVCTRHKCSNMVTFNEGTTFSNILLHLEAPLFSFILWSSCWILLLIPLWRLLFVDGHF</sequence>
<accession>A0A2G9SCP3</accession>
<dbReference type="OrthoDB" id="429533at2759"/>
<evidence type="ECO:0000256" key="1">
    <source>
        <dbReference type="SAM" id="Phobius"/>
    </source>
</evidence>
<dbReference type="EMBL" id="KV926385">
    <property type="protein sequence ID" value="PIO37211.1"/>
    <property type="molecule type" value="Genomic_DNA"/>
</dbReference>
<dbReference type="GO" id="GO:0005839">
    <property type="term" value="C:proteasome core complex"/>
    <property type="evidence" value="ECO:0007669"/>
    <property type="project" value="InterPro"/>
</dbReference>
<dbReference type="GO" id="GO:0051603">
    <property type="term" value="P:proteolysis involved in protein catabolic process"/>
    <property type="evidence" value="ECO:0007669"/>
    <property type="project" value="InterPro"/>
</dbReference>
<dbReference type="InterPro" id="IPR023333">
    <property type="entry name" value="Proteasome_suB-type"/>
</dbReference>
<reference evidence="2" key="1">
    <citation type="submission" date="2017-08" db="EMBL/GenBank/DDBJ databases">
        <title>Assembly of the North American Bullfrog Genome.</title>
        <authorList>
            <person name="Warren R.L."/>
            <person name="Vandervalk B.P."/>
            <person name="Kucuk E."/>
            <person name="Birol I."/>
            <person name="Helbing C."/>
            <person name="Pandoh P."/>
            <person name="Behsaz B."/>
            <person name="Mohamadi H."/>
            <person name="Chu J."/>
            <person name="Jackman S."/>
            <person name="Hammond S.A."/>
            <person name="Veldhoen N."/>
            <person name="Kirk H."/>
            <person name="Zhao Y."/>
            <person name="Coope R."/>
            <person name="Pleasance S."/>
            <person name="Moore R."/>
            <person name="Holt R."/>
        </authorList>
    </citation>
    <scope>NUCLEOTIDE SEQUENCE</scope>
    <source>
        <strain evidence="2">Bruno</strain>
        <tissue evidence="2">Liver</tissue>
    </source>
</reference>
<dbReference type="Gene3D" id="3.60.20.10">
    <property type="entry name" value="Glutamine Phosphoribosylpyrophosphate, subunit 1, domain 1"/>
    <property type="match status" value="1"/>
</dbReference>
<keyword evidence="1" id="KW-0812">Transmembrane</keyword>
<dbReference type="Pfam" id="PF00227">
    <property type="entry name" value="Proteasome"/>
    <property type="match status" value="1"/>
</dbReference>
<feature type="transmembrane region" description="Helical" evidence="1">
    <location>
        <begin position="245"/>
        <end position="267"/>
    </location>
</feature>
<dbReference type="InterPro" id="IPR029055">
    <property type="entry name" value="Ntn_hydrolases_N"/>
</dbReference>
<dbReference type="GO" id="GO:0005737">
    <property type="term" value="C:cytoplasm"/>
    <property type="evidence" value="ECO:0007669"/>
    <property type="project" value="TreeGrafter"/>
</dbReference>
<keyword evidence="1" id="KW-0472">Membrane</keyword>
<proteinExistence type="predicted"/>
<dbReference type="AlphaFoldDB" id="A0A2G9SCP3"/>
<dbReference type="CDD" id="cd03763">
    <property type="entry name" value="proteasome_beta_type_7"/>
    <property type="match status" value="1"/>
</dbReference>
<dbReference type="InterPro" id="IPR001353">
    <property type="entry name" value="Proteasome_sua/b"/>
</dbReference>
<dbReference type="SUPFAM" id="SSF56235">
    <property type="entry name" value="N-terminal nucleophile aminohydrolases (Ntn hydrolases)"/>
    <property type="match status" value="1"/>
</dbReference>
<keyword evidence="1" id="KW-1133">Transmembrane helix</keyword>
<gene>
    <name evidence="2" type="ORF">AB205_0110800</name>
</gene>
<feature type="non-terminal residue" evidence="2">
    <location>
        <position position="272"/>
    </location>
</feature>
<organism evidence="2">
    <name type="scientific">Aquarana catesbeiana</name>
    <name type="common">American bullfrog</name>
    <name type="synonym">Rana catesbeiana</name>
    <dbReference type="NCBI Taxonomy" id="8400"/>
    <lineage>
        <taxon>Eukaryota</taxon>
        <taxon>Metazoa</taxon>
        <taxon>Chordata</taxon>
        <taxon>Craniata</taxon>
        <taxon>Vertebrata</taxon>
        <taxon>Euteleostomi</taxon>
        <taxon>Amphibia</taxon>
        <taxon>Batrachia</taxon>
        <taxon>Anura</taxon>
        <taxon>Neobatrachia</taxon>
        <taxon>Ranoidea</taxon>
        <taxon>Ranidae</taxon>
        <taxon>Aquarana</taxon>
    </lineage>
</organism>